<name>A0A2N6VER2_9MICO</name>
<evidence type="ECO:0000313" key="2">
    <source>
        <dbReference type="Proteomes" id="UP000235598"/>
    </source>
</evidence>
<proteinExistence type="predicted"/>
<dbReference type="InterPro" id="IPR015421">
    <property type="entry name" value="PyrdxlP-dep_Trfase_major"/>
</dbReference>
<dbReference type="RefSeq" id="WP_219722464.1">
    <property type="nucleotide sequence ID" value="NZ_PNHK01000799.1"/>
</dbReference>
<dbReference type="EMBL" id="PNHK01000799">
    <property type="protein sequence ID" value="PMC97685.1"/>
    <property type="molecule type" value="Genomic_DNA"/>
</dbReference>
<dbReference type="InterPro" id="IPR015424">
    <property type="entry name" value="PyrdxlP-dep_Trfase"/>
</dbReference>
<evidence type="ECO:0008006" key="3">
    <source>
        <dbReference type="Google" id="ProtNLM"/>
    </source>
</evidence>
<sequence>SVFRAAQTTPLATLAPERTWYVNGFSKSLSPGLRVGTLVSPENNQLQGRAVLQATTLGVSHEPSTATVDSSASSDFPNREEIRGCVAHSAFSLTSSELEVLA</sequence>
<evidence type="ECO:0000313" key="1">
    <source>
        <dbReference type="EMBL" id="PMC97685.1"/>
    </source>
</evidence>
<protein>
    <recommendedName>
        <fullName evidence="3">GntR family transcriptional regulator</fullName>
    </recommendedName>
</protein>
<accession>A0A2N6VER2</accession>
<comment type="caution">
    <text evidence="1">The sequence shown here is derived from an EMBL/GenBank/DDBJ whole genome shotgun (WGS) entry which is preliminary data.</text>
</comment>
<dbReference type="Proteomes" id="UP000235598">
    <property type="component" value="Unassembled WGS sequence"/>
</dbReference>
<feature type="non-terminal residue" evidence="1">
    <location>
        <position position="1"/>
    </location>
</feature>
<gene>
    <name evidence="1" type="ORF">CJ199_16270</name>
</gene>
<organism evidence="1 2">
    <name type="scientific">Brevibacterium paucivorans</name>
    <dbReference type="NCBI Taxonomy" id="170994"/>
    <lineage>
        <taxon>Bacteria</taxon>
        <taxon>Bacillati</taxon>
        <taxon>Actinomycetota</taxon>
        <taxon>Actinomycetes</taxon>
        <taxon>Micrococcales</taxon>
        <taxon>Brevibacteriaceae</taxon>
        <taxon>Brevibacterium</taxon>
    </lineage>
</organism>
<reference evidence="1 2" key="1">
    <citation type="submission" date="2017-09" db="EMBL/GenBank/DDBJ databases">
        <title>Bacterial strain isolated from the female urinary microbiota.</title>
        <authorList>
            <person name="Thomas-White K."/>
            <person name="Kumar N."/>
            <person name="Forster S."/>
            <person name="Putonti C."/>
            <person name="Lawley T."/>
            <person name="Wolfe A.J."/>
        </authorList>
    </citation>
    <scope>NUCLEOTIDE SEQUENCE [LARGE SCALE GENOMIC DNA]</scope>
    <source>
        <strain evidence="1 2">UMB1301</strain>
    </source>
</reference>
<dbReference type="Gene3D" id="3.40.640.10">
    <property type="entry name" value="Type I PLP-dependent aspartate aminotransferase-like (Major domain)"/>
    <property type="match status" value="1"/>
</dbReference>
<dbReference type="AlphaFoldDB" id="A0A2N6VER2"/>
<dbReference type="SUPFAM" id="SSF53383">
    <property type="entry name" value="PLP-dependent transferases"/>
    <property type="match status" value="1"/>
</dbReference>